<reference evidence="1 2" key="1">
    <citation type="submission" date="2016-01" db="EMBL/GenBank/DDBJ databases">
        <title>The new phylogeny of the genus Mycobacterium.</title>
        <authorList>
            <person name="Tarcisio F."/>
            <person name="Conor M."/>
            <person name="Antonella G."/>
            <person name="Elisabetta G."/>
            <person name="Giulia F.S."/>
            <person name="Sara T."/>
            <person name="Anna F."/>
            <person name="Clotilde B."/>
            <person name="Roberto B."/>
            <person name="Veronica D.S."/>
            <person name="Fabio R."/>
            <person name="Monica P."/>
            <person name="Olivier J."/>
            <person name="Enrico T."/>
            <person name="Nicola S."/>
        </authorList>
    </citation>
    <scope>NUCLEOTIDE SEQUENCE [LARGE SCALE GENOMIC DNA]</scope>
    <source>
        <strain evidence="1 2">DSM 44179</strain>
    </source>
</reference>
<name>A0A1X1R658_MYCFA</name>
<proteinExistence type="predicted"/>
<dbReference type="Gene3D" id="3.30.70.100">
    <property type="match status" value="1"/>
</dbReference>
<dbReference type="RefSeq" id="WP_085098791.1">
    <property type="nucleotide sequence ID" value="NZ_AP022603.1"/>
</dbReference>
<dbReference type="Proteomes" id="UP000193484">
    <property type="component" value="Unassembled WGS sequence"/>
</dbReference>
<dbReference type="SUPFAM" id="SSF54909">
    <property type="entry name" value="Dimeric alpha+beta barrel"/>
    <property type="match status" value="1"/>
</dbReference>
<evidence type="ECO:0000313" key="1">
    <source>
        <dbReference type="EMBL" id="ORV00065.1"/>
    </source>
</evidence>
<dbReference type="Pfam" id="PF07045">
    <property type="entry name" value="DUF1330"/>
    <property type="match status" value="1"/>
</dbReference>
<sequence length="94" mass="10090">MAKAYIIVTEDITDPEGFKEYAKTAAGAMTPDVKVLAVAPQAEVIEGDWVGQTVVMEFESVEAAKAWYYSDAYQAAAKLRQAAANCNAVIIPGF</sequence>
<dbReference type="EMBL" id="LQOJ01000050">
    <property type="protein sequence ID" value="ORV00065.1"/>
    <property type="molecule type" value="Genomic_DNA"/>
</dbReference>
<dbReference type="STRING" id="1793.AWC04_16085"/>
<gene>
    <name evidence="1" type="ORF">AWC04_16085</name>
</gene>
<evidence type="ECO:0000313" key="2">
    <source>
        <dbReference type="Proteomes" id="UP000193484"/>
    </source>
</evidence>
<dbReference type="InterPro" id="IPR010753">
    <property type="entry name" value="DUF1330"/>
</dbReference>
<dbReference type="OrthoDB" id="9806380at2"/>
<dbReference type="PANTHER" id="PTHR41521:SF4">
    <property type="entry name" value="BLR0684 PROTEIN"/>
    <property type="match status" value="1"/>
</dbReference>
<keyword evidence="2" id="KW-1185">Reference proteome</keyword>
<dbReference type="InterPro" id="IPR011008">
    <property type="entry name" value="Dimeric_a/b-barrel"/>
</dbReference>
<dbReference type="AlphaFoldDB" id="A0A1X1R658"/>
<accession>A0A1X1R658</accession>
<organism evidence="1 2">
    <name type="scientific">Mycolicibacterium fallax</name>
    <name type="common">Mycobacterium fallax</name>
    <dbReference type="NCBI Taxonomy" id="1793"/>
    <lineage>
        <taxon>Bacteria</taxon>
        <taxon>Bacillati</taxon>
        <taxon>Actinomycetota</taxon>
        <taxon>Actinomycetes</taxon>
        <taxon>Mycobacteriales</taxon>
        <taxon>Mycobacteriaceae</taxon>
        <taxon>Mycolicibacterium</taxon>
    </lineage>
</organism>
<comment type="caution">
    <text evidence="1">The sequence shown here is derived from an EMBL/GenBank/DDBJ whole genome shotgun (WGS) entry which is preliminary data.</text>
</comment>
<dbReference type="PANTHER" id="PTHR41521">
    <property type="match status" value="1"/>
</dbReference>
<protein>
    <submittedName>
        <fullName evidence="1">Uncharacterized protein</fullName>
    </submittedName>
</protein>